<comment type="caution">
    <text evidence="2">The sequence shown here is derived from an EMBL/GenBank/DDBJ whole genome shotgun (WGS) entry which is preliminary data.</text>
</comment>
<feature type="domain" description="DUF6824" evidence="1">
    <location>
        <begin position="464"/>
        <end position="543"/>
    </location>
</feature>
<dbReference type="Pfam" id="PF20710">
    <property type="entry name" value="DUF6824"/>
    <property type="match status" value="2"/>
</dbReference>
<dbReference type="InterPro" id="IPR049227">
    <property type="entry name" value="DUF6824"/>
</dbReference>
<sequence>MSTSVGYEGADCRCLSFKRYDPLPENGKRNRLANNEVDDILVKGMKHLSFDELQREQEELHGVSENISENSEEIKRMLTELDDHLQYLKPGTAYESAETMNQEYVRNDSIRMTFLRGRRYDPKASADNMIRYFDMKSKLFGTDKLTKDITLHDLDEDDTECLLNGSYQLSRLKDSSNRTLLLQFPGLRSYKTLTNELRARFYFHFKMIESLGNDTRGIVVVSYSVGRFRDSMGGAGMLENTRMGMSMPFHVAGIHICMDGDGKEALVAKAAIAVCSAQMKAKLKLHTGSHQECQYLLSTFGIPRAAFPISSLSNDGILENQMSWFRKCLRSERGPQGEEDSSYEVPPNENDVLFLGRTVNNGGNERLRTLVAHHAETYKNGSSKDKRNAVSLIMESIRWNGGRFLKPSESGLDWQEVPLSEVRLKLTQMFRNQNRPRVSIQRGIARDFTEHQTGPIVETISDDDVVLGRKYTYPGNKKLRQLVENMAEEYNASNRGRKKEISDILVGTVKSNGGRFLKHIDNARWIEVSDKVAEVKVSSHFRNFRRKATGE</sequence>
<protein>
    <recommendedName>
        <fullName evidence="1">DUF6824 domain-containing protein</fullName>
    </recommendedName>
</protein>
<accession>A0AAD2CH75</accession>
<name>A0AAD2CH75_9STRA</name>
<dbReference type="AlphaFoldDB" id="A0AAD2CH75"/>
<proteinExistence type="predicted"/>
<organism evidence="2 3">
    <name type="scientific">Cylindrotheca closterium</name>
    <dbReference type="NCBI Taxonomy" id="2856"/>
    <lineage>
        <taxon>Eukaryota</taxon>
        <taxon>Sar</taxon>
        <taxon>Stramenopiles</taxon>
        <taxon>Ochrophyta</taxon>
        <taxon>Bacillariophyta</taxon>
        <taxon>Bacillariophyceae</taxon>
        <taxon>Bacillariophycidae</taxon>
        <taxon>Bacillariales</taxon>
        <taxon>Bacillariaceae</taxon>
        <taxon>Cylindrotheca</taxon>
    </lineage>
</organism>
<feature type="domain" description="DUF6824" evidence="1">
    <location>
        <begin position="356"/>
        <end position="432"/>
    </location>
</feature>
<evidence type="ECO:0000313" key="2">
    <source>
        <dbReference type="EMBL" id="CAJ1932711.1"/>
    </source>
</evidence>
<evidence type="ECO:0000313" key="3">
    <source>
        <dbReference type="Proteomes" id="UP001295423"/>
    </source>
</evidence>
<dbReference type="EMBL" id="CAKOGP040000224">
    <property type="protein sequence ID" value="CAJ1932711.1"/>
    <property type="molecule type" value="Genomic_DNA"/>
</dbReference>
<evidence type="ECO:0000259" key="1">
    <source>
        <dbReference type="Pfam" id="PF20710"/>
    </source>
</evidence>
<gene>
    <name evidence="2" type="ORF">CYCCA115_LOCUS2973</name>
</gene>
<keyword evidence="3" id="KW-1185">Reference proteome</keyword>
<dbReference type="Proteomes" id="UP001295423">
    <property type="component" value="Unassembled WGS sequence"/>
</dbReference>
<reference evidence="2" key="1">
    <citation type="submission" date="2023-08" db="EMBL/GenBank/DDBJ databases">
        <authorList>
            <person name="Audoor S."/>
            <person name="Bilcke G."/>
        </authorList>
    </citation>
    <scope>NUCLEOTIDE SEQUENCE</scope>
</reference>